<comment type="similarity">
    <text evidence="1">Belongs to the 4-hydroxybenzoyl-CoA thioesterase family.</text>
</comment>
<dbReference type="CDD" id="cd00586">
    <property type="entry name" value="4HBT"/>
    <property type="match status" value="1"/>
</dbReference>
<dbReference type="InterPro" id="IPR050563">
    <property type="entry name" value="4-hydroxybenzoyl-CoA_TE"/>
</dbReference>
<dbReference type="Proteomes" id="UP000243924">
    <property type="component" value="Chromosome I"/>
</dbReference>
<keyword evidence="4" id="KW-1185">Reference proteome</keyword>
<keyword evidence="2 3" id="KW-0378">Hydrolase</keyword>
<evidence type="ECO:0000256" key="2">
    <source>
        <dbReference type="ARBA" id="ARBA00022801"/>
    </source>
</evidence>
<dbReference type="PANTHER" id="PTHR31793:SF27">
    <property type="entry name" value="NOVEL THIOESTERASE SUPERFAMILY DOMAIN AND SAPOSIN A-TYPE DOMAIN CONTAINING PROTEIN (0610012H03RIK)"/>
    <property type="match status" value="1"/>
</dbReference>
<dbReference type="STRING" id="1434072.SAMN05216210_0256"/>
<proteinExistence type="inferred from homology"/>
<sequence>MTTKPQRSDYPYLHPITTRWHDNDIYGHVNNVTYYGYFDSAVNSWLITQGGLDIHNGQQIAFVVSSSCDYFAPIAFPDPIDVGVRVAKLGNSSVNYELAIFKPGSNDACAAGRFVHVFVERSSNRPCPIPDGPRAALQRLTN</sequence>
<dbReference type="OrthoDB" id="9799036at2"/>
<dbReference type="EMBL" id="LT629787">
    <property type="protein sequence ID" value="SDT89307.1"/>
    <property type="molecule type" value="Genomic_DNA"/>
</dbReference>
<evidence type="ECO:0000313" key="3">
    <source>
        <dbReference type="EMBL" id="SDT89307.1"/>
    </source>
</evidence>
<accession>A0A1H2E2I8</accession>
<evidence type="ECO:0000256" key="1">
    <source>
        <dbReference type="ARBA" id="ARBA00005953"/>
    </source>
</evidence>
<dbReference type="AlphaFoldDB" id="A0A1H2E2I8"/>
<organism evidence="3 4">
    <name type="scientific">Halopseudomonas salegens</name>
    <dbReference type="NCBI Taxonomy" id="1434072"/>
    <lineage>
        <taxon>Bacteria</taxon>
        <taxon>Pseudomonadati</taxon>
        <taxon>Pseudomonadota</taxon>
        <taxon>Gammaproteobacteria</taxon>
        <taxon>Pseudomonadales</taxon>
        <taxon>Pseudomonadaceae</taxon>
        <taxon>Halopseudomonas</taxon>
    </lineage>
</organism>
<dbReference type="GO" id="GO:0047617">
    <property type="term" value="F:fatty acyl-CoA hydrolase activity"/>
    <property type="evidence" value="ECO:0007669"/>
    <property type="project" value="TreeGrafter"/>
</dbReference>
<dbReference type="PANTHER" id="PTHR31793">
    <property type="entry name" value="4-HYDROXYBENZOYL-COA THIOESTERASE FAMILY MEMBER"/>
    <property type="match status" value="1"/>
</dbReference>
<evidence type="ECO:0000313" key="4">
    <source>
        <dbReference type="Proteomes" id="UP000243924"/>
    </source>
</evidence>
<protein>
    <submittedName>
        <fullName evidence="3">Acyl-CoA thioester hydrolase</fullName>
    </submittedName>
</protein>
<dbReference type="RefSeq" id="WP_092383357.1">
    <property type="nucleotide sequence ID" value="NZ_LT629787.1"/>
</dbReference>
<reference evidence="4" key="1">
    <citation type="submission" date="2016-10" db="EMBL/GenBank/DDBJ databases">
        <authorList>
            <person name="Varghese N."/>
            <person name="Submissions S."/>
        </authorList>
    </citation>
    <scope>NUCLEOTIDE SEQUENCE [LARGE SCALE GENOMIC DNA]</scope>
    <source>
        <strain evidence="4">CECT 8338</strain>
    </source>
</reference>
<dbReference type="SUPFAM" id="SSF54637">
    <property type="entry name" value="Thioesterase/thiol ester dehydrase-isomerase"/>
    <property type="match status" value="1"/>
</dbReference>
<dbReference type="Gene3D" id="3.10.129.10">
    <property type="entry name" value="Hotdog Thioesterase"/>
    <property type="match status" value="1"/>
</dbReference>
<dbReference type="Pfam" id="PF13279">
    <property type="entry name" value="4HBT_2"/>
    <property type="match status" value="1"/>
</dbReference>
<gene>
    <name evidence="3" type="ORF">SAMN05216210_0256</name>
</gene>
<name>A0A1H2E2I8_9GAMM</name>
<dbReference type="InterPro" id="IPR029069">
    <property type="entry name" value="HotDog_dom_sf"/>
</dbReference>